<evidence type="ECO:0000256" key="2">
    <source>
        <dbReference type="SAM" id="MobiDB-lite"/>
    </source>
</evidence>
<dbReference type="PANTHER" id="PTHR12558:SF13">
    <property type="entry name" value="CELL DIVISION CYCLE PROTEIN 27 HOMOLOG"/>
    <property type="match status" value="1"/>
</dbReference>
<keyword evidence="1" id="KW-0802">TPR repeat</keyword>
<dbReference type="InterPro" id="IPR019734">
    <property type="entry name" value="TPR_rpt"/>
</dbReference>
<dbReference type="SMART" id="SM00028">
    <property type="entry name" value="TPR"/>
    <property type="match status" value="3"/>
</dbReference>
<evidence type="ECO:0000313" key="4">
    <source>
        <dbReference type="Proteomes" id="UP000006821"/>
    </source>
</evidence>
<dbReference type="SUPFAM" id="SSF48452">
    <property type="entry name" value="TPR-like"/>
    <property type="match status" value="1"/>
</dbReference>
<dbReference type="PROSITE" id="PS50005">
    <property type="entry name" value="TPR"/>
    <property type="match status" value="2"/>
</dbReference>
<dbReference type="HOGENOM" id="CLU_1076924_0_0_6"/>
<dbReference type="eggNOG" id="COG0457">
    <property type="taxonomic scope" value="Bacteria"/>
</dbReference>
<evidence type="ECO:0000313" key="3">
    <source>
        <dbReference type="EMBL" id="AAU92421.1"/>
    </source>
</evidence>
<dbReference type="Proteomes" id="UP000006821">
    <property type="component" value="Chromosome"/>
</dbReference>
<feature type="repeat" description="TPR" evidence="1">
    <location>
        <begin position="92"/>
        <end position="125"/>
    </location>
</feature>
<gene>
    <name evidence="3" type="ordered locus">MCA1518</name>
</gene>
<dbReference type="PANTHER" id="PTHR12558">
    <property type="entry name" value="CELL DIVISION CYCLE 16,23,27"/>
    <property type="match status" value="1"/>
</dbReference>
<proteinExistence type="predicted"/>
<dbReference type="Pfam" id="PF13424">
    <property type="entry name" value="TPR_12"/>
    <property type="match status" value="1"/>
</dbReference>
<feature type="repeat" description="TPR" evidence="1">
    <location>
        <begin position="126"/>
        <end position="159"/>
    </location>
</feature>
<dbReference type="Gene3D" id="1.25.40.10">
    <property type="entry name" value="Tetratricopeptide repeat domain"/>
    <property type="match status" value="1"/>
</dbReference>
<organism evidence="3 4">
    <name type="scientific">Methylococcus capsulatus (strain ATCC 33009 / NCIMB 11132 / Bath)</name>
    <dbReference type="NCBI Taxonomy" id="243233"/>
    <lineage>
        <taxon>Bacteria</taxon>
        <taxon>Pseudomonadati</taxon>
        <taxon>Pseudomonadota</taxon>
        <taxon>Gammaproteobacteria</taxon>
        <taxon>Methylococcales</taxon>
        <taxon>Methylococcaceae</taxon>
        <taxon>Methylococcus</taxon>
    </lineage>
</organism>
<feature type="compositionally biased region" description="Basic and acidic residues" evidence="2">
    <location>
        <begin position="14"/>
        <end position="23"/>
    </location>
</feature>
<dbReference type="AlphaFoldDB" id="Q608H3"/>
<name>Q608H3_METCA</name>
<dbReference type="KEGG" id="mca:MCA1518"/>
<feature type="region of interest" description="Disordered" evidence="2">
    <location>
        <begin position="14"/>
        <end position="35"/>
    </location>
</feature>
<dbReference type="EMBL" id="AE017282">
    <property type="protein sequence ID" value="AAU92421.1"/>
    <property type="molecule type" value="Genomic_DNA"/>
</dbReference>
<dbReference type="GeneID" id="88223788"/>
<evidence type="ECO:0000256" key="1">
    <source>
        <dbReference type="PROSITE-ProRule" id="PRU00339"/>
    </source>
</evidence>
<accession>Q608H3</accession>
<protein>
    <submittedName>
        <fullName evidence="3">TPR domain protein, interruption-N</fullName>
    </submittedName>
</protein>
<dbReference type="RefSeq" id="WP_010960791.1">
    <property type="nucleotide sequence ID" value="NC_002977.6"/>
</dbReference>
<reference evidence="3 4" key="1">
    <citation type="journal article" date="2004" name="PLoS Biol.">
        <title>Genomic insights into methanotrophy: the complete genome sequence of Methylococcus capsulatus (Bath).</title>
        <authorList>
            <person name="Ward N.L."/>
            <person name="Larsen O."/>
            <person name="Sakwa J."/>
            <person name="Bruseth L."/>
            <person name="Khouri H.M."/>
            <person name="Durkin A.S."/>
            <person name="Dimitrov G."/>
            <person name="Jiang L."/>
            <person name="Scanlan D."/>
            <person name="Kang K.H."/>
            <person name="Lewis M.R."/>
            <person name="Nelson K.E."/>
            <person name="Methe B.A."/>
            <person name="Wu M."/>
            <person name="Heidelberg J.F."/>
            <person name="Paulsen I.T."/>
            <person name="Fouts D.E."/>
            <person name="Ravel J."/>
            <person name="Tettelin H."/>
            <person name="Ren Q."/>
            <person name="Read T.D."/>
            <person name="DeBoy R.T."/>
            <person name="Seshadri R."/>
            <person name="Salzberg S.L."/>
            <person name="Jensen H.B."/>
            <person name="Birkeland N.K."/>
            <person name="Nelson W.C."/>
            <person name="Dodson R.J."/>
            <person name="Grindhaug S.H."/>
            <person name="Holt I.E."/>
            <person name="Eidhammer I."/>
            <person name="Jonasen I."/>
            <person name="Vanaken S."/>
            <person name="Utterback T.R."/>
            <person name="Feldblyum T.V."/>
            <person name="Fraser C.M."/>
            <person name="Lillehaug J.R."/>
            <person name="Eisen J.A."/>
        </authorList>
    </citation>
    <scope>NUCLEOTIDE SEQUENCE [LARGE SCALE GENOMIC DNA]</scope>
    <source>
        <strain evidence="4">ATCC 33009 / NCIMB 11132 / Bath</strain>
    </source>
</reference>
<dbReference type="InterPro" id="IPR011990">
    <property type="entry name" value="TPR-like_helical_dom_sf"/>
</dbReference>
<dbReference type="STRING" id="243233.MCA1518"/>
<sequence>MLAQVLKRAARVWADRGKPRRETSPAVPEEVGAGVASGDEKDAEAVFVSLLRQNPESPEALHGLGRLQGMRGELAPAGRNLAEAVRLKPDFAEAWIDLGNVHLMSEKPEEAESAYRRALAVDETSALAWCNLGICQQRRSQLKQASESFRRALDLNPRFGLALRHWVGIQTKLDWPDGAAELLEHWADTAPDDAEAQAAVGFMYLNRPLKKCPSKRPCTRLRGSEAGASRFSRLRQPLGLPLWGLLAHFGRTDPRNHA</sequence>